<keyword evidence="3" id="KW-1185">Reference proteome</keyword>
<dbReference type="EMBL" id="LKEV01000001">
    <property type="protein sequence ID" value="KQB87396.1"/>
    <property type="molecule type" value="Genomic_DNA"/>
</dbReference>
<evidence type="ECO:0000313" key="2">
    <source>
        <dbReference type="EMBL" id="KQB87396.1"/>
    </source>
</evidence>
<dbReference type="Pfam" id="PF03583">
    <property type="entry name" value="LIP"/>
    <property type="match status" value="1"/>
</dbReference>
<name>A0A0Q0YYD3_9CORY</name>
<protein>
    <submittedName>
        <fullName evidence="2">Putative inactive lipase</fullName>
    </submittedName>
</protein>
<dbReference type="GO" id="GO:0004806">
    <property type="term" value="F:triacylglycerol lipase activity"/>
    <property type="evidence" value="ECO:0007669"/>
    <property type="project" value="InterPro"/>
</dbReference>
<dbReference type="PANTHER" id="PTHR34853">
    <property type="match status" value="1"/>
</dbReference>
<sequence length="431" mass="45071">MKKTSLVAVLTACALLTSLTPAVASVNGPHPGAPFGGSSVRGGDRTFFENHEDLSQRQPGEVLATRNIAYSAFGLQTPLNVTQIRYVTTDAQGNKVHGITSVVNPIAPSNGKLVSVHSVYDSLDPEHSPSRSIAGDVSFGNLAASGETAMIISFLNRGYSVAIPDIEGQDAHFIAGPEYGTTTLDGIRAALHAPETGLNQDSQVGLLGYSGGSIATNWAAQLAPTYAPEINDNLVGAATGGVLVNPENNINYVSGSVLWAPIQLMAIAGLARSYDLDLDPYLSDFGRFMVNRVEKAAITEVHGTAPGLTWESLMKPEYANPRSIPGLGEVLDKVNMHLGPNPTVPFYYATGTAGDIVGTPGNKPGIGPGDGVMIAGDSKVLADKYCEGGAAVQYEELPLDHMGTAVPWYVKSAGWLFDRFDGKAAPSTCGA</sequence>
<dbReference type="GO" id="GO:0016042">
    <property type="term" value="P:lipid catabolic process"/>
    <property type="evidence" value="ECO:0007669"/>
    <property type="project" value="InterPro"/>
</dbReference>
<dbReference type="Proteomes" id="UP000050488">
    <property type="component" value="Unassembled WGS sequence"/>
</dbReference>
<dbReference type="Gene3D" id="3.40.50.1820">
    <property type="entry name" value="alpha/beta hydrolase"/>
    <property type="match status" value="1"/>
</dbReference>
<dbReference type="SUPFAM" id="SSF53474">
    <property type="entry name" value="alpha/beta-Hydrolases"/>
    <property type="match status" value="1"/>
</dbReference>
<feature type="signal peptide" evidence="1">
    <location>
        <begin position="1"/>
        <end position="24"/>
    </location>
</feature>
<dbReference type="OrthoDB" id="9798122at2"/>
<dbReference type="InterPro" id="IPR005152">
    <property type="entry name" value="Lipase_secreted"/>
</dbReference>
<dbReference type="InterPro" id="IPR029058">
    <property type="entry name" value="AB_hydrolase_fold"/>
</dbReference>
<gene>
    <name evidence="2" type="ORF">Clow_00455</name>
</gene>
<evidence type="ECO:0000313" key="3">
    <source>
        <dbReference type="Proteomes" id="UP000050488"/>
    </source>
</evidence>
<dbReference type="AlphaFoldDB" id="A0A0Q0YYD3"/>
<proteinExistence type="predicted"/>
<accession>A0A0Q0YYD3</accession>
<dbReference type="PATRIC" id="fig|1544413.3.peg.459"/>
<dbReference type="Gene3D" id="1.10.260.130">
    <property type="match status" value="1"/>
</dbReference>
<dbReference type="RefSeq" id="WP_069724547.1">
    <property type="nucleotide sequence ID" value="NZ_JAUSQY010000001.1"/>
</dbReference>
<dbReference type="PIRSF" id="PIRSF029171">
    <property type="entry name" value="Esterase_LipA"/>
    <property type="match status" value="1"/>
</dbReference>
<feature type="chain" id="PRO_5006187345" evidence="1">
    <location>
        <begin position="25"/>
        <end position="431"/>
    </location>
</feature>
<keyword evidence="1" id="KW-0732">Signal</keyword>
<comment type="caution">
    <text evidence="2">The sequence shown here is derived from an EMBL/GenBank/DDBJ whole genome shotgun (WGS) entry which is preliminary data.</text>
</comment>
<organism evidence="2 3">
    <name type="scientific">Corynebacterium lowii</name>
    <dbReference type="NCBI Taxonomy" id="1544413"/>
    <lineage>
        <taxon>Bacteria</taxon>
        <taxon>Bacillati</taxon>
        <taxon>Actinomycetota</taxon>
        <taxon>Actinomycetes</taxon>
        <taxon>Mycobacteriales</taxon>
        <taxon>Corynebacteriaceae</taxon>
        <taxon>Corynebacterium</taxon>
    </lineage>
</organism>
<dbReference type="PANTHER" id="PTHR34853:SF1">
    <property type="entry name" value="LIPASE 5"/>
    <property type="match status" value="1"/>
</dbReference>
<reference evidence="2 3" key="1">
    <citation type="submission" date="2015-10" db="EMBL/GenBank/DDBJ databases">
        <title>Corynebacteirum lowii and Corynebacterium oculi species nova, derived from human clinical disease and and emended description of Corynebacterium mastiditis.</title>
        <authorList>
            <person name="Bernard K."/>
            <person name="Pacheco A.L."/>
            <person name="Mcdougall C."/>
            <person name="Burtx T."/>
            <person name="Weibe D."/>
            <person name="Tyler S."/>
            <person name="Olson A.B."/>
            <person name="Cnockaert M."/>
            <person name="Eguchi H."/>
            <person name="Kuwahara T."/>
            <person name="Nakayama-Imaohji H."/>
            <person name="Boudewijins M."/>
            <person name="Van Hoecke F."/>
            <person name="Bernier A.-M."/>
            <person name="Vandamme P."/>
        </authorList>
    </citation>
    <scope>NUCLEOTIDE SEQUENCE [LARGE SCALE GENOMIC DNA]</scope>
    <source>
        <strain evidence="2 3">NML 130206</strain>
    </source>
</reference>
<evidence type="ECO:0000256" key="1">
    <source>
        <dbReference type="SAM" id="SignalP"/>
    </source>
</evidence>
<dbReference type="STRING" id="1544413.Clow_00455"/>